<evidence type="ECO:0000256" key="1">
    <source>
        <dbReference type="SAM" id="MobiDB-lite"/>
    </source>
</evidence>
<evidence type="ECO:0000313" key="5">
    <source>
        <dbReference type="Proteomes" id="UP001515100"/>
    </source>
</evidence>
<evidence type="ECO:0000259" key="2">
    <source>
        <dbReference type="Pfam" id="PF03819"/>
    </source>
</evidence>
<dbReference type="Proteomes" id="UP001515100">
    <property type="component" value="Unassembled WGS sequence"/>
</dbReference>
<dbReference type="InterPro" id="IPR041407">
    <property type="entry name" value="MazG_C"/>
</dbReference>
<evidence type="ECO:0000259" key="3">
    <source>
        <dbReference type="Pfam" id="PF18722"/>
    </source>
</evidence>
<gene>
    <name evidence="4" type="ORF">ESP62_007210</name>
</gene>
<dbReference type="Pfam" id="PF18722">
    <property type="entry name" value="MazG_C"/>
    <property type="match status" value="1"/>
</dbReference>
<dbReference type="SUPFAM" id="SSF101386">
    <property type="entry name" value="all-alpha NTP pyrophosphatases"/>
    <property type="match status" value="1"/>
</dbReference>
<dbReference type="AlphaFoldDB" id="A0A641AN57"/>
<dbReference type="InterPro" id="IPR011379">
    <property type="entry name" value="MazG-related_GP37"/>
</dbReference>
<dbReference type="CDD" id="cd11541">
    <property type="entry name" value="NTP-PPase_u4"/>
    <property type="match status" value="1"/>
</dbReference>
<dbReference type="Gene3D" id="1.10.287.1080">
    <property type="entry name" value="MazG-like"/>
    <property type="match status" value="1"/>
</dbReference>
<protein>
    <recommendedName>
        <fullName evidence="6">Pyrophosphatase</fullName>
    </recommendedName>
</protein>
<comment type="caution">
    <text evidence="4">The sequence shown here is derived from an EMBL/GenBank/DDBJ whole genome shotgun (WGS) entry which is preliminary data.</text>
</comment>
<name>A0A641AN57_9ACTN</name>
<dbReference type="RefSeq" id="WP_129183194.1">
    <property type="nucleotide sequence ID" value="NZ_JAGIOG010000001.1"/>
</dbReference>
<sequence>MDFTEYQRQTSDTDQFNATQTGDGTGTPKEAEDYDAGLVVHLLGLAGEAGSVASEYKKRLRDGEAHHWWKARMREELGDVLWYVANVASHVGLDLDEVAQANITKTRSRWLTSPTAALDADYPIHERLPRAGVYEFRSGTNADGRESVRIYFEGRQLGDELTDASHNADGYRFHDVFHLAYATLLGWSPVTRSLAGLKRRSVQRTDENEDGGRAIAIEEGVSATVFAYAGQHQMGKTIKRLDQRLLDNIEMLVGPLEVGVRTPAEWEVAILSGLSAFRSLVANDGGYVLFDADLAQFEYSTDGVSTARGVE</sequence>
<evidence type="ECO:0000313" key="4">
    <source>
        <dbReference type="EMBL" id="KAA1378161.1"/>
    </source>
</evidence>
<evidence type="ECO:0008006" key="6">
    <source>
        <dbReference type="Google" id="ProtNLM"/>
    </source>
</evidence>
<feature type="region of interest" description="Disordered" evidence="1">
    <location>
        <begin position="1"/>
        <end position="31"/>
    </location>
</feature>
<feature type="domain" description="NTP pyrophosphohydrolase MazG-like" evidence="2">
    <location>
        <begin position="44"/>
        <end position="109"/>
    </location>
</feature>
<dbReference type="EMBL" id="SDPP02000002">
    <property type="protein sequence ID" value="KAA1378161.1"/>
    <property type="molecule type" value="Genomic_DNA"/>
</dbReference>
<keyword evidence="5" id="KW-1185">Reference proteome</keyword>
<dbReference type="OrthoDB" id="5953925at2"/>
<organism evidence="4 5">
    <name type="scientific">Aeromicrobium fastidiosum</name>
    <dbReference type="NCBI Taxonomy" id="52699"/>
    <lineage>
        <taxon>Bacteria</taxon>
        <taxon>Bacillati</taxon>
        <taxon>Actinomycetota</taxon>
        <taxon>Actinomycetes</taxon>
        <taxon>Propionibacteriales</taxon>
        <taxon>Nocardioidaceae</taxon>
        <taxon>Aeromicrobium</taxon>
    </lineage>
</organism>
<reference evidence="4" key="1">
    <citation type="submission" date="2019-09" db="EMBL/GenBank/DDBJ databases">
        <authorList>
            <person name="Li J."/>
        </authorList>
    </citation>
    <scope>NUCLEOTIDE SEQUENCE [LARGE SCALE GENOMIC DNA]</scope>
    <source>
        <strain evidence="4">NRBC 14897</strain>
    </source>
</reference>
<dbReference type="Pfam" id="PF03819">
    <property type="entry name" value="MazG"/>
    <property type="match status" value="1"/>
</dbReference>
<accession>A0A641AN57</accession>
<dbReference type="InterPro" id="IPR004518">
    <property type="entry name" value="MazG-like_dom"/>
</dbReference>
<feature type="compositionally biased region" description="Polar residues" evidence="1">
    <location>
        <begin position="1"/>
        <end position="22"/>
    </location>
</feature>
<feature type="domain" description="MazG C-terminal" evidence="3">
    <location>
        <begin position="116"/>
        <end position="300"/>
    </location>
</feature>
<proteinExistence type="predicted"/>